<reference evidence="2 3" key="1">
    <citation type="submission" date="2015-10" db="EMBL/GenBank/DDBJ databases">
        <authorList>
            <person name="Millard A."/>
        </authorList>
    </citation>
    <scope>NUCLEOTIDE SEQUENCE [LARGE SCALE GENOMIC DNA]</scope>
</reference>
<gene>
    <name evidence="2" type="ORF">SLUR09_00075</name>
</gene>
<dbReference type="KEGG" id="vg:26647693"/>
<protein>
    <recommendedName>
        <fullName evidence="1">HNH nuclease domain-containing protein</fullName>
    </recommendedName>
</protein>
<organism evidence="2 3">
    <name type="scientific">Escherichia phage slur09</name>
    <dbReference type="NCBI Taxonomy" id="1728958"/>
    <lineage>
        <taxon>Viruses</taxon>
        <taxon>Duplodnaviria</taxon>
        <taxon>Heunggongvirae</taxon>
        <taxon>Uroviricota</taxon>
        <taxon>Caudoviricetes</taxon>
        <taxon>Demerecviridae</taxon>
        <taxon>Markadamsvirinae</taxon>
        <taxon>Tequintavirus</taxon>
        <taxon>Tequintavirus slur09</taxon>
    </lineage>
</organism>
<name>A0A0M7RE27_9CAUD</name>
<dbReference type="Gene3D" id="3.90.75.20">
    <property type="match status" value="1"/>
</dbReference>
<sequence length="158" mass="18279">MITQDRLKELLDYDPLTGIFRWKVSRGRVSKGSIAGTEVRVSDNYIRLEIRIDSKRYKAHQLAFLYVYGYIPEEIDHKDRNPLNNAIDNLLDSSKSRNQLNRNKNSNKELPKGVFLKHSTGRYFVQIKGKHYGYTDSIHEAETVANAVYDSLLSENTI</sequence>
<dbReference type="InterPro" id="IPR003615">
    <property type="entry name" value="HNH_nuc"/>
</dbReference>
<dbReference type="GeneID" id="26647693"/>
<feature type="domain" description="HNH nuclease" evidence="1">
    <location>
        <begin position="57"/>
        <end position="99"/>
    </location>
</feature>
<evidence type="ECO:0000313" key="2">
    <source>
        <dbReference type="EMBL" id="CUR48961.1"/>
    </source>
</evidence>
<accession>A0A0M7RE27</accession>
<evidence type="ECO:0000313" key="3">
    <source>
        <dbReference type="Proteomes" id="UP000202151"/>
    </source>
</evidence>
<dbReference type="Pfam" id="PF13392">
    <property type="entry name" value="HNH_3"/>
    <property type="match status" value="1"/>
</dbReference>
<keyword evidence="3" id="KW-1185">Reference proteome</keyword>
<proteinExistence type="predicted"/>
<dbReference type="EMBL" id="LN887948">
    <property type="protein sequence ID" value="CUR48961.1"/>
    <property type="molecule type" value="Genomic_DNA"/>
</dbReference>
<dbReference type="InterPro" id="IPR044925">
    <property type="entry name" value="His-Me_finger_sf"/>
</dbReference>
<dbReference type="RefSeq" id="YP_009202121.1">
    <property type="nucleotide sequence ID" value="NC_028840.1"/>
</dbReference>
<dbReference type="OrthoDB" id="21336at10239"/>
<evidence type="ECO:0000259" key="1">
    <source>
        <dbReference type="Pfam" id="PF13392"/>
    </source>
</evidence>
<dbReference type="SUPFAM" id="SSF54060">
    <property type="entry name" value="His-Me finger endonucleases"/>
    <property type="match status" value="1"/>
</dbReference>
<dbReference type="Proteomes" id="UP000202151">
    <property type="component" value="Segment"/>
</dbReference>